<protein>
    <submittedName>
        <fullName evidence="2">Uncharacterized protein</fullName>
    </submittedName>
</protein>
<sequence>MSRLKYHDKISPSSLPQSSAFPANKQEKCASTQTAATTPAGAVTTTLSSLTAAKSPSTLPQGEPCPQPTDPFILSSLEKEEFGYCDWHLKVKEAEYLAKGIPNPAYNQAEEGALQKTDTVANTRYSDPSPEGNDKQGDGLGIRTSNTIPQSPPPETSHRRSDPNLDVVPNSFHLPAKQLQRSKTSAQRHSQPPDPNQQPVEVPNPWHPQNLQRSKTSAQVTTGASHPDPQLQHIQRPKTTALPPSHAQNTGPTPQYIPITTQHLLPSKTTALSPLRGTKPVQVAIRDSNGFFISPEALQRKGEEELRRRSTDAPLSPPPPLSDRAFHSPSKFGNSDPSLASPHRARPGSGSGSGSGVDGDPLSDTHTEAREEARTPREINQRTGKRNRVSFVYGKPDVALTGGMPHETDPDLYPRPLQPQPAQDPQQTGGGEGGWRVSGVLRWMGGIGQGQDVEDDEELRTNYVSSDEEGGVKMVDRNRYGGGGSCQGWTTGSCDEGSGAKYFRTTLR</sequence>
<dbReference type="Proteomes" id="UP000235371">
    <property type="component" value="Unassembled WGS sequence"/>
</dbReference>
<feature type="compositionally biased region" description="Polar residues" evidence="1">
    <location>
        <begin position="11"/>
        <end position="21"/>
    </location>
</feature>
<feature type="region of interest" description="Disordered" evidence="1">
    <location>
        <begin position="108"/>
        <end position="262"/>
    </location>
</feature>
<feature type="region of interest" description="Disordered" evidence="1">
    <location>
        <begin position="1"/>
        <end position="72"/>
    </location>
</feature>
<feature type="compositionally biased region" description="Polar residues" evidence="1">
    <location>
        <begin position="246"/>
        <end position="262"/>
    </location>
</feature>
<dbReference type="OrthoDB" id="3563572at2759"/>
<name>A0A2J6T8I1_9HELO</name>
<proteinExistence type="predicted"/>
<feature type="compositionally biased region" description="Basic and acidic residues" evidence="1">
    <location>
        <begin position="363"/>
        <end position="380"/>
    </location>
</feature>
<keyword evidence="3" id="KW-1185">Reference proteome</keyword>
<evidence type="ECO:0000313" key="2">
    <source>
        <dbReference type="EMBL" id="PMD59327.1"/>
    </source>
</evidence>
<accession>A0A2J6T8I1</accession>
<dbReference type="RefSeq" id="XP_024736231.1">
    <property type="nucleotide sequence ID" value="XM_024886959.1"/>
</dbReference>
<organism evidence="2 3">
    <name type="scientific">Hyaloscypha bicolor E</name>
    <dbReference type="NCBI Taxonomy" id="1095630"/>
    <lineage>
        <taxon>Eukaryota</taxon>
        <taxon>Fungi</taxon>
        <taxon>Dikarya</taxon>
        <taxon>Ascomycota</taxon>
        <taxon>Pezizomycotina</taxon>
        <taxon>Leotiomycetes</taxon>
        <taxon>Helotiales</taxon>
        <taxon>Hyaloscyphaceae</taxon>
        <taxon>Hyaloscypha</taxon>
        <taxon>Hyaloscypha bicolor</taxon>
    </lineage>
</organism>
<dbReference type="AlphaFoldDB" id="A0A2J6T8I1"/>
<dbReference type="EMBL" id="KZ613817">
    <property type="protein sequence ID" value="PMD59327.1"/>
    <property type="molecule type" value="Genomic_DNA"/>
</dbReference>
<gene>
    <name evidence="2" type="ORF">K444DRAFT_664429</name>
</gene>
<feature type="compositionally biased region" description="Basic and acidic residues" evidence="1">
    <location>
        <begin position="1"/>
        <end position="10"/>
    </location>
</feature>
<evidence type="ECO:0000256" key="1">
    <source>
        <dbReference type="SAM" id="MobiDB-lite"/>
    </source>
</evidence>
<evidence type="ECO:0000313" key="3">
    <source>
        <dbReference type="Proteomes" id="UP000235371"/>
    </source>
</evidence>
<reference evidence="2 3" key="1">
    <citation type="submission" date="2016-04" db="EMBL/GenBank/DDBJ databases">
        <title>A degradative enzymes factory behind the ericoid mycorrhizal symbiosis.</title>
        <authorList>
            <consortium name="DOE Joint Genome Institute"/>
            <person name="Martino E."/>
            <person name="Morin E."/>
            <person name="Grelet G."/>
            <person name="Kuo A."/>
            <person name="Kohler A."/>
            <person name="Daghino S."/>
            <person name="Barry K."/>
            <person name="Choi C."/>
            <person name="Cichocki N."/>
            <person name="Clum A."/>
            <person name="Copeland A."/>
            <person name="Hainaut M."/>
            <person name="Haridas S."/>
            <person name="Labutti K."/>
            <person name="Lindquist E."/>
            <person name="Lipzen A."/>
            <person name="Khouja H.-R."/>
            <person name="Murat C."/>
            <person name="Ohm R."/>
            <person name="Olson A."/>
            <person name="Spatafora J."/>
            <person name="Veneault-Fourrey C."/>
            <person name="Henrissat B."/>
            <person name="Grigoriev I."/>
            <person name="Martin F."/>
            <person name="Perotto S."/>
        </authorList>
    </citation>
    <scope>NUCLEOTIDE SEQUENCE [LARGE SCALE GENOMIC DNA]</scope>
    <source>
        <strain evidence="2 3">E</strain>
    </source>
</reference>
<feature type="region of interest" description="Disordered" evidence="1">
    <location>
        <begin position="286"/>
        <end position="437"/>
    </location>
</feature>
<feature type="compositionally biased region" description="Basic and acidic residues" evidence="1">
    <location>
        <begin position="298"/>
        <end position="311"/>
    </location>
</feature>
<feature type="compositionally biased region" description="Polar residues" evidence="1">
    <location>
        <begin position="116"/>
        <end position="126"/>
    </location>
</feature>
<feature type="compositionally biased region" description="Polar residues" evidence="1">
    <location>
        <begin position="207"/>
        <end position="224"/>
    </location>
</feature>
<dbReference type="GeneID" id="36595035"/>
<feature type="compositionally biased region" description="Low complexity" evidence="1">
    <location>
        <begin position="30"/>
        <end position="59"/>
    </location>
</feature>
<dbReference type="InParanoid" id="A0A2J6T8I1"/>
<feature type="compositionally biased region" description="Polar residues" evidence="1">
    <location>
        <begin position="179"/>
        <end position="190"/>
    </location>
</feature>